<protein>
    <submittedName>
        <fullName evidence="1">Uncharacterized protein</fullName>
    </submittedName>
</protein>
<dbReference type="EMBL" id="NMOS02000015">
    <property type="protein sequence ID" value="RDH40139.1"/>
    <property type="molecule type" value="Genomic_DNA"/>
</dbReference>
<organism evidence="1 2">
    <name type="scientific">Candidatus Aquirickettsiella gammari</name>
    <dbReference type="NCBI Taxonomy" id="2016198"/>
    <lineage>
        <taxon>Bacteria</taxon>
        <taxon>Pseudomonadati</taxon>
        <taxon>Pseudomonadota</taxon>
        <taxon>Gammaproteobacteria</taxon>
        <taxon>Legionellales</taxon>
        <taxon>Coxiellaceae</taxon>
        <taxon>Candidatus Aquirickettsiella</taxon>
    </lineage>
</organism>
<evidence type="ECO:0000313" key="2">
    <source>
        <dbReference type="Proteomes" id="UP000226429"/>
    </source>
</evidence>
<reference evidence="1 2" key="1">
    <citation type="journal article" date="2017" name="Int. J. Syst. Evol. Microbiol.">
        <title>Aquarickettsiella crustaci n. gen. n. sp. (Gammaproteobacteria: Legionellales: Coxiellaceae); a bacterial pathogen of the freshwater crustacean: Gammarus fossarum (Malacostraca: Amphipoda).</title>
        <authorList>
            <person name="Bojko J."/>
            <person name="Dunn A.M."/>
            <person name="Stebbing P.D."/>
            <person name="Van Aerle R."/>
            <person name="Bacela-Spychalska K."/>
            <person name="Bean T.P."/>
            <person name="Stentiford G.D."/>
        </authorList>
    </citation>
    <scope>NUCLEOTIDE SEQUENCE [LARGE SCALE GENOMIC DNA]</scope>
    <source>
        <strain evidence="1">RA15029</strain>
    </source>
</reference>
<comment type="caution">
    <text evidence="1">The sequence shown here is derived from an EMBL/GenBank/DDBJ whole genome shotgun (WGS) entry which is preliminary data.</text>
</comment>
<proteinExistence type="predicted"/>
<accession>A0A370CGK1</accession>
<evidence type="ECO:0000313" key="1">
    <source>
        <dbReference type="EMBL" id="RDH40139.1"/>
    </source>
</evidence>
<sequence>MPKATTKSKHNPQDKPKSSFDVALDTFIESGHFTLNNEIVTAEMLTYFREYLKKQAKPCSEQNYKLYLRNVTFNVELTALYSQEDRLKASVGALLDQFFGFSPKWGVIVLDNVTISQGDNRYLLSSYFIAGLLSQLGVMKDYLTELSIMKAEFHLWAWIRFLTIPPRLDSLTLELPNENEDKEDNLIVLCDALQYAKIKTLNLGASEISVQGYHALNELLDKNYFIEKMQLKEPTDPESQAIFKKINERLAEGRTGKQRFDIEKFNQAEFLRLLLKAQSALQHETDDRKISKLKKEIKFLLDQKWPFSIANRKNLLYAAPEVHVVYFNHAEYIQERLSLFRLDLNLLVNNGTRTLGHCLLENALKLDDTFMVSCLIDAGANLFEQRDNEKPFLMQVFEKNQDFKILILNHIFYDQTLLRTAERVLCNYPDSKKIIMEMGRSVIQYAKILKKRACPYLLSDFEKLLSLLKDLAGLSRPSRQRDKEFIEIYFRLFKCLILLDNSLGKLTVESISNVQTIMDEIIAISENAERGLKGGSLLHEDVINRSILLKQDMGKIKQLIAKDNALYEIEAVAKEFETSTLNEAGPSGVFFPRP</sequence>
<keyword evidence="2" id="KW-1185">Reference proteome</keyword>
<gene>
    <name evidence="1" type="ORF">CFE62_005460</name>
</gene>
<name>A0A370CGK1_9COXI</name>
<dbReference type="AlphaFoldDB" id="A0A370CGK1"/>
<dbReference type="Proteomes" id="UP000226429">
    <property type="component" value="Unassembled WGS sequence"/>
</dbReference>
<reference evidence="1 2" key="2">
    <citation type="journal article" date="2018" name="J. Invertebr. Pathol.">
        <title>'Candidatus Aquirickettsiella gammari' (Gammaproteobacteria: Legionellales: Coxiellaceae): A bacterial pathogen of the freshwater crustacean Gammarus fossarum (Malacostraca: Amphipoda).</title>
        <authorList>
            <person name="Bojko J."/>
            <person name="Dunn A.M."/>
            <person name="Stebbing P.D."/>
            <person name="van Aerle R."/>
            <person name="Bacela-Spychalska K."/>
            <person name="Bean T.P."/>
            <person name="Urrutia A."/>
            <person name="Stentiford G.D."/>
        </authorList>
    </citation>
    <scope>NUCLEOTIDE SEQUENCE [LARGE SCALE GENOMIC DNA]</scope>
    <source>
        <strain evidence="1">RA15029</strain>
    </source>
</reference>